<dbReference type="InterPro" id="IPR038081">
    <property type="entry name" value="CalX-like_sf"/>
</dbReference>
<dbReference type="NCBIfam" id="TIGR04131">
    <property type="entry name" value="Bac_Flav_CTERM"/>
    <property type="match status" value="1"/>
</dbReference>
<proteinExistence type="predicted"/>
<dbReference type="Proteomes" id="UP000050280">
    <property type="component" value="Unassembled WGS sequence"/>
</dbReference>
<feature type="compositionally biased region" description="Low complexity" evidence="1">
    <location>
        <begin position="170"/>
        <end position="191"/>
    </location>
</feature>
<feature type="compositionally biased region" description="Acidic residues" evidence="1">
    <location>
        <begin position="192"/>
        <end position="202"/>
    </location>
</feature>
<dbReference type="InterPro" id="IPR026341">
    <property type="entry name" value="T9SS_type_B"/>
</dbReference>
<dbReference type="EMBL" id="LDJX01000011">
    <property type="protein sequence ID" value="KPM30268.1"/>
    <property type="molecule type" value="Genomic_DNA"/>
</dbReference>
<reference evidence="2 3" key="1">
    <citation type="submission" date="2015-09" db="EMBL/GenBank/DDBJ databases">
        <title>Genome sequence of the marine flavobacterium Croceitalea dokdonensis DOKDO 023 that contains proton- and sodium-pumping rhodopsins.</title>
        <authorList>
            <person name="Kwon S.-K."/>
            <person name="Lee H.K."/>
            <person name="Kwak M.-J."/>
            <person name="Kim J.F."/>
        </authorList>
    </citation>
    <scope>NUCLEOTIDE SEQUENCE [LARGE SCALE GENOMIC DNA]</scope>
    <source>
        <strain evidence="2 3">DOKDO 023</strain>
    </source>
</reference>
<protein>
    <submittedName>
        <fullName evidence="2">Thrombospondin type 3 repeat-containing protein</fullName>
    </submittedName>
</protein>
<dbReference type="Gene3D" id="4.10.1080.10">
    <property type="entry name" value="TSP type-3 repeat"/>
    <property type="match status" value="1"/>
</dbReference>
<dbReference type="AlphaFoldDB" id="A0A0N8H3D5"/>
<gene>
    <name evidence="2" type="ORF">I595_3564</name>
</gene>
<feature type="compositionally biased region" description="Acidic residues" evidence="1">
    <location>
        <begin position="211"/>
        <end position="230"/>
    </location>
</feature>
<dbReference type="STRING" id="1300341.I595_3564"/>
<feature type="compositionally biased region" description="Acidic residues" evidence="1">
    <location>
        <begin position="237"/>
        <end position="266"/>
    </location>
</feature>
<dbReference type="PATRIC" id="fig|1300341.3.peg.815"/>
<feature type="region of interest" description="Disordered" evidence="1">
    <location>
        <begin position="61"/>
        <end position="270"/>
    </location>
</feature>
<organism evidence="2 3">
    <name type="scientific">Croceitalea dokdonensis DOKDO 023</name>
    <dbReference type="NCBI Taxonomy" id="1300341"/>
    <lineage>
        <taxon>Bacteria</taxon>
        <taxon>Pseudomonadati</taxon>
        <taxon>Bacteroidota</taxon>
        <taxon>Flavobacteriia</taxon>
        <taxon>Flavobacteriales</taxon>
        <taxon>Flavobacteriaceae</taxon>
        <taxon>Croceitalea</taxon>
    </lineage>
</organism>
<dbReference type="Gene3D" id="2.60.40.2030">
    <property type="match status" value="1"/>
</dbReference>
<keyword evidence="3" id="KW-1185">Reference proteome</keyword>
<feature type="compositionally biased region" description="Acidic residues" evidence="1">
    <location>
        <begin position="148"/>
        <end position="167"/>
    </location>
</feature>
<feature type="compositionally biased region" description="Acidic residues" evidence="1">
    <location>
        <begin position="61"/>
        <end position="77"/>
    </location>
</feature>
<accession>A0A0N8H3D5</accession>
<comment type="caution">
    <text evidence="2">The sequence shown here is derived from an EMBL/GenBank/DDBJ whole genome shotgun (WGS) entry which is preliminary data.</text>
</comment>
<feature type="compositionally biased region" description="Acidic residues" evidence="1">
    <location>
        <begin position="128"/>
        <end position="137"/>
    </location>
</feature>
<evidence type="ECO:0000313" key="2">
    <source>
        <dbReference type="EMBL" id="KPM30268.1"/>
    </source>
</evidence>
<dbReference type="InterPro" id="IPR028974">
    <property type="entry name" value="TSP_type-3_rpt"/>
</dbReference>
<evidence type="ECO:0000256" key="1">
    <source>
        <dbReference type="SAM" id="MobiDB-lite"/>
    </source>
</evidence>
<dbReference type="Pfam" id="PF13585">
    <property type="entry name" value="CHU_C"/>
    <property type="match status" value="1"/>
</dbReference>
<evidence type="ECO:0000313" key="3">
    <source>
        <dbReference type="Proteomes" id="UP000050280"/>
    </source>
</evidence>
<sequence>MLTFLGNDGETQQITIPIIDDVLLESTEQFSIVLSNLSTTVISILDDTGEVTIIDNEFDTDGDGIPDVTDIDDDNDGILDTAEGDRTVDTDGDGFPDSIDIDSDNDGIPDNVEGQPTDGYVPPTGNDSDNDGLDDAYEGSGDQGVDPVDTDGDGTADFNDLDSDNDTVPDNNEGNDFNFDGIPDWTFTGSDTDGDGLDDGYEGSDVNDGFDPNDEIDDPANDLPDTDGTEDVNYRDFDDDGDGIDTPDEDMDGDGDPTNDDTDGDGTPDYLDPMDNRFMDPNFEDITIICGEDVPPVPELGDIGGCSEPQVVFTEEVVTLNGTDDFMIERTWEVSDTCGNTATFTQTIFVLQPRLEEIFIDVCIADDPIDLLNSLPASFDTNGTFETEELDATFLNGSTFSPEGLELREYRVMYASTEGTCKYLADFIITVNNDCLPCDPADIEVSKTVTVNGDGINDLFEIRGLENCDFKYDVMIFNRWGDKVFEANDYQNDWGGVAPDNKIGSAGLLPAGTYYYIITVNDGAEAPLNGYIYLGTGAR</sequence>
<dbReference type="SUPFAM" id="SSF141072">
    <property type="entry name" value="CalX-like"/>
    <property type="match status" value="1"/>
</dbReference>
<dbReference type="GO" id="GO:0005509">
    <property type="term" value="F:calcium ion binding"/>
    <property type="evidence" value="ECO:0007669"/>
    <property type="project" value="InterPro"/>
</dbReference>
<feature type="compositionally biased region" description="Acidic residues" evidence="1">
    <location>
        <begin position="90"/>
        <end position="107"/>
    </location>
</feature>
<name>A0A0N8H3D5_9FLAO</name>